<keyword evidence="1" id="KW-0175">Coiled coil</keyword>
<keyword evidence="2" id="KW-0812">Transmembrane</keyword>
<reference evidence="4" key="1">
    <citation type="submission" date="2020-05" db="EMBL/GenBank/DDBJ databases">
        <authorList>
            <person name="Chiriac C."/>
            <person name="Salcher M."/>
            <person name="Ghai R."/>
            <person name="Kavagutti S V."/>
        </authorList>
    </citation>
    <scope>NUCLEOTIDE SEQUENCE</scope>
</reference>
<evidence type="ECO:0000256" key="1">
    <source>
        <dbReference type="SAM" id="Coils"/>
    </source>
</evidence>
<accession>A0A6J7X7A0</accession>
<name>A0A6J7X7A0_9CAUD</name>
<dbReference type="EMBL" id="LR798343">
    <property type="protein sequence ID" value="CAB5225411.1"/>
    <property type="molecule type" value="Genomic_DNA"/>
</dbReference>
<organism evidence="4">
    <name type="scientific">uncultured Caudovirales phage</name>
    <dbReference type="NCBI Taxonomy" id="2100421"/>
    <lineage>
        <taxon>Viruses</taxon>
        <taxon>Duplodnaviria</taxon>
        <taxon>Heunggongvirae</taxon>
        <taxon>Uroviricota</taxon>
        <taxon>Caudoviricetes</taxon>
        <taxon>Peduoviridae</taxon>
        <taxon>Maltschvirus</taxon>
        <taxon>Maltschvirus maltsch</taxon>
    </lineage>
</organism>
<evidence type="ECO:0000256" key="2">
    <source>
        <dbReference type="SAM" id="Phobius"/>
    </source>
</evidence>
<feature type="coiled-coil region" evidence="1">
    <location>
        <begin position="2"/>
        <end position="43"/>
    </location>
</feature>
<dbReference type="EMBL" id="LR796648">
    <property type="protein sequence ID" value="CAB4156977.1"/>
    <property type="molecule type" value="Genomic_DNA"/>
</dbReference>
<gene>
    <name evidence="3" type="ORF">UFOVP675_5</name>
    <name evidence="4" type="ORF">UFOVP747_25</name>
</gene>
<protein>
    <submittedName>
        <fullName evidence="4">Uncharacterized protein</fullName>
    </submittedName>
</protein>
<proteinExistence type="predicted"/>
<evidence type="ECO:0000313" key="4">
    <source>
        <dbReference type="EMBL" id="CAB5225411.1"/>
    </source>
</evidence>
<evidence type="ECO:0000313" key="3">
    <source>
        <dbReference type="EMBL" id="CAB4156977.1"/>
    </source>
</evidence>
<feature type="transmembrane region" description="Helical" evidence="2">
    <location>
        <begin position="53"/>
        <end position="73"/>
    </location>
</feature>
<sequence>MADDTQRVIGQLQAEIRQLRDALEKAEERESALAKKMADLENLLSQVMGAVKMLRWLAAAVAAVVSGAGYVAGRFF</sequence>
<keyword evidence="2" id="KW-1133">Transmembrane helix</keyword>
<keyword evidence="2" id="KW-0472">Membrane</keyword>